<accession>A0A084VJ69</accession>
<keyword evidence="3" id="KW-1185">Reference proteome</keyword>
<dbReference type="AlphaFoldDB" id="A0A084VJ69"/>
<protein>
    <submittedName>
        <fullName evidence="1 2">Uncharacterized protein</fullName>
    </submittedName>
</protein>
<reference evidence="2" key="2">
    <citation type="submission" date="2020-05" db="UniProtKB">
        <authorList>
            <consortium name="EnsemblMetazoa"/>
        </authorList>
    </citation>
    <scope>IDENTIFICATION</scope>
</reference>
<name>A0A084VJ69_ANOSI</name>
<dbReference type="VEuPathDB" id="VectorBase:ASIC005316"/>
<evidence type="ECO:0000313" key="3">
    <source>
        <dbReference type="Proteomes" id="UP000030765"/>
    </source>
</evidence>
<sequence length="74" mass="8143">MADVESQKLCGKLKARITLPVVVDGVILQPSVRTPFVDSDSAIETDRPPVTQAGVVIVRIFRTSDKRSLFKRCS</sequence>
<dbReference type="EMBL" id="KE524860">
    <property type="protein sequence ID" value="KFB38013.1"/>
    <property type="molecule type" value="Genomic_DNA"/>
</dbReference>
<proteinExistence type="predicted"/>
<evidence type="ECO:0000313" key="2">
    <source>
        <dbReference type="EnsemblMetazoa" id="ASIC005316-PA"/>
    </source>
</evidence>
<organism evidence="1">
    <name type="scientific">Anopheles sinensis</name>
    <name type="common">Mosquito</name>
    <dbReference type="NCBI Taxonomy" id="74873"/>
    <lineage>
        <taxon>Eukaryota</taxon>
        <taxon>Metazoa</taxon>
        <taxon>Ecdysozoa</taxon>
        <taxon>Arthropoda</taxon>
        <taxon>Hexapoda</taxon>
        <taxon>Insecta</taxon>
        <taxon>Pterygota</taxon>
        <taxon>Neoptera</taxon>
        <taxon>Endopterygota</taxon>
        <taxon>Diptera</taxon>
        <taxon>Nematocera</taxon>
        <taxon>Culicoidea</taxon>
        <taxon>Culicidae</taxon>
        <taxon>Anophelinae</taxon>
        <taxon>Anopheles</taxon>
    </lineage>
</organism>
<reference evidence="1 3" key="1">
    <citation type="journal article" date="2014" name="BMC Genomics">
        <title>Genome sequence of Anopheles sinensis provides insight into genetics basis of mosquito competence for malaria parasites.</title>
        <authorList>
            <person name="Zhou D."/>
            <person name="Zhang D."/>
            <person name="Ding G."/>
            <person name="Shi L."/>
            <person name="Hou Q."/>
            <person name="Ye Y."/>
            <person name="Xu Y."/>
            <person name="Zhou H."/>
            <person name="Xiong C."/>
            <person name="Li S."/>
            <person name="Yu J."/>
            <person name="Hong S."/>
            <person name="Yu X."/>
            <person name="Zou P."/>
            <person name="Chen C."/>
            <person name="Chang X."/>
            <person name="Wang W."/>
            <person name="Lv Y."/>
            <person name="Sun Y."/>
            <person name="Ma L."/>
            <person name="Shen B."/>
            <person name="Zhu C."/>
        </authorList>
    </citation>
    <scope>NUCLEOTIDE SEQUENCE [LARGE SCALE GENOMIC DNA]</scope>
</reference>
<dbReference type="EMBL" id="ATLV01013474">
    <property type="status" value="NOT_ANNOTATED_CDS"/>
    <property type="molecule type" value="Genomic_DNA"/>
</dbReference>
<dbReference type="Proteomes" id="UP000030765">
    <property type="component" value="Unassembled WGS sequence"/>
</dbReference>
<evidence type="ECO:0000313" key="1">
    <source>
        <dbReference type="EMBL" id="KFB38013.1"/>
    </source>
</evidence>
<dbReference type="EnsemblMetazoa" id="ASIC005316-RA">
    <property type="protein sequence ID" value="ASIC005316-PA"/>
    <property type="gene ID" value="ASIC005316"/>
</dbReference>
<gene>
    <name evidence="1" type="ORF">ZHAS_00005316</name>
</gene>